<evidence type="ECO:0000313" key="1">
    <source>
        <dbReference type="EMBL" id="JAH91791.1"/>
    </source>
</evidence>
<accession>A0A0E9WND6</accession>
<proteinExistence type="predicted"/>
<organism evidence="1">
    <name type="scientific">Anguilla anguilla</name>
    <name type="common">European freshwater eel</name>
    <name type="synonym">Muraena anguilla</name>
    <dbReference type="NCBI Taxonomy" id="7936"/>
    <lineage>
        <taxon>Eukaryota</taxon>
        <taxon>Metazoa</taxon>
        <taxon>Chordata</taxon>
        <taxon>Craniata</taxon>
        <taxon>Vertebrata</taxon>
        <taxon>Euteleostomi</taxon>
        <taxon>Actinopterygii</taxon>
        <taxon>Neopterygii</taxon>
        <taxon>Teleostei</taxon>
        <taxon>Anguilliformes</taxon>
        <taxon>Anguillidae</taxon>
        <taxon>Anguilla</taxon>
    </lineage>
</organism>
<name>A0A0E9WND6_ANGAN</name>
<dbReference type="EMBL" id="GBXM01016786">
    <property type="protein sequence ID" value="JAH91791.1"/>
    <property type="molecule type" value="Transcribed_RNA"/>
</dbReference>
<dbReference type="AlphaFoldDB" id="A0A0E9WND6"/>
<sequence>MWLNITKNRQARVIHTLKNKRRIGHAGVQLIKVAYLIAKLSTAKCVAPSLYTFMGRESRDSTLLSRS</sequence>
<reference evidence="1" key="2">
    <citation type="journal article" date="2015" name="Fish Shellfish Immunol.">
        <title>Early steps in the European eel (Anguilla anguilla)-Vibrio vulnificus interaction in the gills: Role of the RtxA13 toxin.</title>
        <authorList>
            <person name="Callol A."/>
            <person name="Pajuelo D."/>
            <person name="Ebbesson L."/>
            <person name="Teles M."/>
            <person name="MacKenzie S."/>
            <person name="Amaro C."/>
        </authorList>
    </citation>
    <scope>NUCLEOTIDE SEQUENCE</scope>
</reference>
<protein>
    <submittedName>
        <fullName evidence="1">Uncharacterized protein</fullName>
    </submittedName>
</protein>
<reference evidence="1" key="1">
    <citation type="submission" date="2014-11" db="EMBL/GenBank/DDBJ databases">
        <authorList>
            <person name="Amaro Gonzalez C."/>
        </authorList>
    </citation>
    <scope>NUCLEOTIDE SEQUENCE</scope>
</reference>